<reference evidence="3" key="1">
    <citation type="journal article" date="2018" name="Nat. Commun.">
        <title>Diversity and evolution of the emerging Pandoraviridae family.</title>
        <authorList>
            <person name="Legendre M."/>
            <person name="Fabre E."/>
            <person name="Poirot O."/>
            <person name="Jeudy S."/>
            <person name="Lartigue A."/>
            <person name="Alempic J.M."/>
            <person name="Beucher L."/>
            <person name="Philippe N."/>
            <person name="Bertaux L."/>
            <person name="Christo-Foroux E."/>
            <person name="Labadie K."/>
            <person name="Coute Y."/>
            <person name="Abergel C."/>
            <person name="Claverie J.M."/>
        </authorList>
    </citation>
    <scope>NUCLEOTIDE SEQUENCE [LARGE SCALE GENOMIC DNA]</scope>
    <source>
        <strain evidence="3">Neocaledonia</strain>
    </source>
</reference>
<proteinExistence type="predicted"/>
<accession>A0A2U7UC70</accession>
<dbReference type="InterPro" id="IPR008999">
    <property type="entry name" value="Actin-crosslinking"/>
</dbReference>
<gene>
    <name evidence="3" type="ORF">pneo_cds_426</name>
</gene>
<dbReference type="KEGG" id="vg:36842198"/>
<evidence type="ECO:0000259" key="2">
    <source>
        <dbReference type="Pfam" id="PF21722"/>
    </source>
</evidence>
<dbReference type="RefSeq" id="YP_009482036.1">
    <property type="nucleotide sequence ID" value="NC_037666.1"/>
</dbReference>
<evidence type="ECO:0000313" key="3">
    <source>
        <dbReference type="EMBL" id="AVK76033.1"/>
    </source>
</evidence>
<dbReference type="GeneID" id="36842198"/>
<dbReference type="Gene3D" id="2.80.10.50">
    <property type="match status" value="1"/>
</dbReference>
<organism evidence="3">
    <name type="scientific">Pandoravirus neocaledonia</name>
    <dbReference type="NCBI Taxonomy" id="2107708"/>
    <lineage>
        <taxon>Viruses</taxon>
        <taxon>Pandoravirus</taxon>
    </lineage>
</organism>
<feature type="region of interest" description="Disordered" evidence="1">
    <location>
        <begin position="166"/>
        <end position="189"/>
    </location>
</feature>
<protein>
    <submittedName>
        <fullName evidence="3">Fascin-like protein</fullName>
    </submittedName>
</protein>
<sequence>MGSHIFCHSAATMAVVALFLLAYCIGSGHAYRETVFVGASGNWTAPPSAVDVTVTLWGGGGGGAAGGSCGASGGSGAAIINRTTSDSTWGIPLGQVQWSIVVGHGGAPLHDARVGGTADSGGATTVVATAPNGTELFRATAYGGGGGTASHPSPYNCYGGAGGGANSSATGSIPGSGTPSGGTDYDPLGPPQEGAMVGDIKAGGAGSGHGFIGGNTSNPILRGASWTSPGRHWDGDGGRTKIDSFFGLMHSYGGAAGFNGNGGPPNADIGGAVREPPANSGSGGASAVVVPKFYSWLYSHSPGAAGGAIIEYTQLIPSAVAFQSSVSGKYLTAHSYSGVSANATVAQAWERWTAIRLANGKYAFRSWQGKYLKANPTYSAEATATVVNDWEQFDAIYLGSLRWTLKTYHNTYLVAAADGFVYCSNDATHYWTAKLM</sequence>
<dbReference type="InterPro" id="IPR049304">
    <property type="entry name" value="Gly_rich_dom"/>
</dbReference>
<name>A0A2U7UC70_9VIRU</name>
<dbReference type="CDD" id="cd00257">
    <property type="entry name" value="beta-trefoil_FSCN-like"/>
    <property type="match status" value="1"/>
</dbReference>
<dbReference type="EMBL" id="MG011690">
    <property type="protein sequence ID" value="AVK76033.1"/>
    <property type="molecule type" value="Genomic_DNA"/>
</dbReference>
<feature type="domain" description="Glycine-rich" evidence="2">
    <location>
        <begin position="38"/>
        <end position="312"/>
    </location>
</feature>
<feature type="compositionally biased region" description="Low complexity" evidence="1">
    <location>
        <begin position="166"/>
        <end position="183"/>
    </location>
</feature>
<dbReference type="SUPFAM" id="SSF50405">
    <property type="entry name" value="Actin-crosslinking proteins"/>
    <property type="match status" value="1"/>
</dbReference>
<dbReference type="Pfam" id="PF21722">
    <property type="entry name" value="Gly_rich_2"/>
    <property type="match status" value="1"/>
</dbReference>
<evidence type="ECO:0000256" key="1">
    <source>
        <dbReference type="SAM" id="MobiDB-lite"/>
    </source>
</evidence>
<dbReference type="Proteomes" id="UP000249287">
    <property type="component" value="Segment"/>
</dbReference>